<dbReference type="GO" id="GO:0005737">
    <property type="term" value="C:cytoplasm"/>
    <property type="evidence" value="ECO:0007669"/>
    <property type="project" value="TreeGrafter"/>
</dbReference>
<dbReference type="GO" id="GO:0070292">
    <property type="term" value="P:N-acylphosphatidylethanolamine metabolic process"/>
    <property type="evidence" value="ECO:0007669"/>
    <property type="project" value="TreeGrafter"/>
</dbReference>
<sequence length="155" mass="17090">MSRGDHIFVRRGRRYTHHGIDCGDGTVIHYVGGWGSIRRIERTSWETFACGSEVFSREYRQRLSVEEIVRNAESRLGANGYHLVRNNCEHFATWASTGSPASRQVRRWAMAAPGAVVSFGVADAAGVHLALVGGLGVGAYALTRQKRRADSTEDV</sequence>
<dbReference type="Gene3D" id="3.90.1720.10">
    <property type="entry name" value="endopeptidase domain like (from Nostoc punctiforme)"/>
    <property type="match status" value="1"/>
</dbReference>
<dbReference type="InterPro" id="IPR051496">
    <property type="entry name" value="H-rev107_PLA/AT"/>
</dbReference>
<keyword evidence="1" id="KW-0808">Transferase</keyword>
<evidence type="ECO:0000256" key="3">
    <source>
        <dbReference type="ARBA" id="ARBA00023098"/>
    </source>
</evidence>
<dbReference type="PROSITE" id="PS51934">
    <property type="entry name" value="LRAT"/>
    <property type="match status" value="1"/>
</dbReference>
<proteinExistence type="predicted"/>
<feature type="domain" description="LRAT" evidence="4">
    <location>
        <begin position="7"/>
        <end position="104"/>
    </location>
</feature>
<dbReference type="PANTHER" id="PTHR13943">
    <property type="entry name" value="HRAS-LIKE SUPPRESSOR - RELATED"/>
    <property type="match status" value="1"/>
</dbReference>
<dbReference type="AlphaFoldDB" id="A0A7W4Z1T2"/>
<gene>
    <name evidence="5" type="ORF">FHU40_001982</name>
</gene>
<evidence type="ECO:0000256" key="1">
    <source>
        <dbReference type="ARBA" id="ARBA00022679"/>
    </source>
</evidence>
<comment type="caution">
    <text evidence="5">The sequence shown here is derived from an EMBL/GenBank/DDBJ whole genome shotgun (WGS) entry which is preliminary data.</text>
</comment>
<dbReference type="EMBL" id="JACHWR010000001">
    <property type="protein sequence ID" value="MBB3042181.1"/>
    <property type="molecule type" value="Genomic_DNA"/>
</dbReference>
<dbReference type="Proteomes" id="UP000589626">
    <property type="component" value="Unassembled WGS sequence"/>
</dbReference>
<dbReference type="GO" id="GO:0004623">
    <property type="term" value="F:phospholipase A2 activity"/>
    <property type="evidence" value="ECO:0007669"/>
    <property type="project" value="TreeGrafter"/>
</dbReference>
<keyword evidence="2" id="KW-0378">Hydrolase</keyword>
<evidence type="ECO:0000313" key="5">
    <source>
        <dbReference type="EMBL" id="MBB3042181.1"/>
    </source>
</evidence>
<evidence type="ECO:0000256" key="2">
    <source>
        <dbReference type="ARBA" id="ARBA00022801"/>
    </source>
</evidence>
<dbReference type="GO" id="GO:0016410">
    <property type="term" value="F:N-acyltransferase activity"/>
    <property type="evidence" value="ECO:0007669"/>
    <property type="project" value="TreeGrafter"/>
</dbReference>
<dbReference type="Pfam" id="PF04970">
    <property type="entry name" value="LRAT"/>
    <property type="match status" value="1"/>
</dbReference>
<name>A0A7W4Z1T2_9ACTN</name>
<dbReference type="RefSeq" id="WP_183591996.1">
    <property type="nucleotide sequence ID" value="NZ_JACHWR010000001.1"/>
</dbReference>
<accession>A0A7W4Z1T2</accession>
<organism evidence="5 6">
    <name type="scientific">Nocardioides soli</name>
    <dbReference type="NCBI Taxonomy" id="1036020"/>
    <lineage>
        <taxon>Bacteria</taxon>
        <taxon>Bacillati</taxon>
        <taxon>Actinomycetota</taxon>
        <taxon>Actinomycetes</taxon>
        <taxon>Propionibacteriales</taxon>
        <taxon>Nocardioidaceae</taxon>
        <taxon>Nocardioides</taxon>
    </lineage>
</organism>
<evidence type="ECO:0000313" key="6">
    <source>
        <dbReference type="Proteomes" id="UP000589626"/>
    </source>
</evidence>
<protein>
    <recommendedName>
        <fullName evidence="4">LRAT domain-containing protein</fullName>
    </recommendedName>
</protein>
<reference evidence="5 6" key="1">
    <citation type="submission" date="2020-08" db="EMBL/GenBank/DDBJ databases">
        <title>Sequencing the genomes of 1000 actinobacteria strains.</title>
        <authorList>
            <person name="Klenk H.-P."/>
        </authorList>
    </citation>
    <scope>NUCLEOTIDE SEQUENCE [LARGE SCALE GENOMIC DNA]</scope>
    <source>
        <strain evidence="5 6">DSM 105498</strain>
    </source>
</reference>
<keyword evidence="6" id="KW-1185">Reference proteome</keyword>
<dbReference type="GO" id="GO:0008970">
    <property type="term" value="F:phospholipase A1 activity"/>
    <property type="evidence" value="ECO:0007669"/>
    <property type="project" value="TreeGrafter"/>
</dbReference>
<keyword evidence="3" id="KW-0443">Lipid metabolism</keyword>
<evidence type="ECO:0000259" key="4">
    <source>
        <dbReference type="PROSITE" id="PS51934"/>
    </source>
</evidence>
<dbReference type="PANTHER" id="PTHR13943:SF77">
    <property type="entry name" value="LRAT DOMAIN-CONTAINING PROTEIN"/>
    <property type="match status" value="1"/>
</dbReference>
<dbReference type="InterPro" id="IPR007053">
    <property type="entry name" value="LRAT_dom"/>
</dbReference>